<dbReference type="GO" id="GO:0043138">
    <property type="term" value="F:3'-5' DNA helicase activity"/>
    <property type="evidence" value="ECO:0007669"/>
    <property type="project" value="UniProtKB-EC"/>
</dbReference>
<evidence type="ECO:0000256" key="9">
    <source>
        <dbReference type="ARBA" id="ARBA00034617"/>
    </source>
</evidence>
<evidence type="ECO:0000256" key="2">
    <source>
        <dbReference type="ARBA" id="ARBA00022723"/>
    </source>
</evidence>
<evidence type="ECO:0000256" key="3">
    <source>
        <dbReference type="ARBA" id="ARBA00022741"/>
    </source>
</evidence>
<dbReference type="GO" id="GO:0006260">
    <property type="term" value="P:DNA replication"/>
    <property type="evidence" value="ECO:0007669"/>
    <property type="project" value="InterPro"/>
</dbReference>
<dbReference type="InterPro" id="IPR001650">
    <property type="entry name" value="Helicase_C-like"/>
</dbReference>
<keyword evidence="3" id="KW-0547">Nucleotide-binding</keyword>
<evidence type="ECO:0000256" key="7">
    <source>
        <dbReference type="ARBA" id="ARBA00023125"/>
    </source>
</evidence>
<dbReference type="PANTHER" id="PTHR13710:SF105">
    <property type="entry name" value="ATP-DEPENDENT DNA HELICASE Q1"/>
    <property type="match status" value="1"/>
</dbReference>
<keyword evidence="7" id="KW-0238">DNA-binding</keyword>
<dbReference type="CDD" id="cd18794">
    <property type="entry name" value="SF2_C_RecQ"/>
    <property type="match status" value="1"/>
</dbReference>
<evidence type="ECO:0000256" key="4">
    <source>
        <dbReference type="ARBA" id="ARBA00022801"/>
    </source>
</evidence>
<dbReference type="EMBL" id="CP030032">
    <property type="protein sequence ID" value="AWV89013.1"/>
    <property type="molecule type" value="Genomic_DNA"/>
</dbReference>
<dbReference type="InterPro" id="IPR018982">
    <property type="entry name" value="RQC_domain"/>
</dbReference>
<dbReference type="PANTHER" id="PTHR13710">
    <property type="entry name" value="DNA HELICASE RECQ FAMILY MEMBER"/>
    <property type="match status" value="1"/>
</dbReference>
<dbReference type="Pfam" id="PF00271">
    <property type="entry name" value="Helicase_C"/>
    <property type="match status" value="1"/>
</dbReference>
<feature type="domain" description="Helicase C-terminal" evidence="15">
    <location>
        <begin position="232"/>
        <end position="384"/>
    </location>
</feature>
<dbReference type="CDD" id="cd17920">
    <property type="entry name" value="DEXHc_RecQ"/>
    <property type="match status" value="1"/>
</dbReference>
<dbReference type="EC" id="5.6.2.4" evidence="10"/>
<keyword evidence="17" id="KW-1185">Reference proteome</keyword>
<dbReference type="GO" id="GO:0009378">
    <property type="term" value="F:four-way junction helicase activity"/>
    <property type="evidence" value="ECO:0007669"/>
    <property type="project" value="TreeGrafter"/>
</dbReference>
<dbReference type="Gene3D" id="3.40.50.300">
    <property type="entry name" value="P-loop containing nucleotide triphosphate hydrolases"/>
    <property type="match status" value="2"/>
</dbReference>
<dbReference type="FunFam" id="3.40.50.300:FF:000296">
    <property type="entry name" value="ATP-dependent DNA helicase RecQ"/>
    <property type="match status" value="1"/>
</dbReference>
<protein>
    <recommendedName>
        <fullName evidence="11">ATP-dependent DNA helicase RecQ</fullName>
        <ecNumber evidence="10">5.6.2.4</ecNumber>
    </recommendedName>
    <alternativeName>
        <fullName evidence="12">DNA 3'-5' helicase RecQ</fullName>
    </alternativeName>
</protein>
<dbReference type="PROSITE" id="PS51192">
    <property type="entry name" value="HELICASE_ATP_BIND_1"/>
    <property type="match status" value="1"/>
</dbReference>
<dbReference type="Pfam" id="PF14493">
    <property type="entry name" value="HTH_40"/>
    <property type="match status" value="1"/>
</dbReference>
<proteinExistence type="inferred from homology"/>
<dbReference type="GO" id="GO:0003677">
    <property type="term" value="F:DNA binding"/>
    <property type="evidence" value="ECO:0007669"/>
    <property type="project" value="UniProtKB-KW"/>
</dbReference>
<dbReference type="GO" id="GO:0016787">
    <property type="term" value="F:hydrolase activity"/>
    <property type="evidence" value="ECO:0007669"/>
    <property type="project" value="UniProtKB-KW"/>
</dbReference>
<evidence type="ECO:0000313" key="16">
    <source>
        <dbReference type="EMBL" id="AWV89013.1"/>
    </source>
</evidence>
<evidence type="ECO:0000256" key="1">
    <source>
        <dbReference type="ARBA" id="ARBA00005446"/>
    </source>
</evidence>
<dbReference type="InterPro" id="IPR014001">
    <property type="entry name" value="Helicase_ATP-bd"/>
</dbReference>
<dbReference type="InterPro" id="IPR029491">
    <property type="entry name" value="Helicase_HTH"/>
</dbReference>
<evidence type="ECO:0000256" key="5">
    <source>
        <dbReference type="ARBA" id="ARBA00022806"/>
    </source>
</evidence>
<evidence type="ECO:0000259" key="14">
    <source>
        <dbReference type="PROSITE" id="PS51192"/>
    </source>
</evidence>
<dbReference type="GO" id="GO:0043590">
    <property type="term" value="C:bacterial nucleoid"/>
    <property type="evidence" value="ECO:0007669"/>
    <property type="project" value="TreeGrafter"/>
</dbReference>
<comment type="similarity">
    <text evidence="1">Belongs to the helicase family. RecQ subfamily.</text>
</comment>
<dbReference type="InterPro" id="IPR036390">
    <property type="entry name" value="WH_DNA-bd_sf"/>
</dbReference>
<evidence type="ECO:0000256" key="6">
    <source>
        <dbReference type="ARBA" id="ARBA00022840"/>
    </source>
</evidence>
<organism evidence="16 17">
    <name type="scientific">Bradymonas sediminis</name>
    <dbReference type="NCBI Taxonomy" id="1548548"/>
    <lineage>
        <taxon>Bacteria</taxon>
        <taxon>Deltaproteobacteria</taxon>
        <taxon>Bradymonadales</taxon>
        <taxon>Bradymonadaceae</taxon>
        <taxon>Bradymonas</taxon>
    </lineage>
</organism>
<comment type="catalytic activity">
    <reaction evidence="9">
        <text>Couples ATP hydrolysis with the unwinding of duplex DNA by translocating in the 3'-5' direction.</text>
        <dbReference type="EC" id="5.6.2.4"/>
    </reaction>
</comment>
<dbReference type="InterPro" id="IPR032284">
    <property type="entry name" value="RecQ_Zn-bd"/>
</dbReference>
<dbReference type="SUPFAM" id="SSF52540">
    <property type="entry name" value="P-loop containing nucleoside triphosphate hydrolases"/>
    <property type="match status" value="1"/>
</dbReference>
<dbReference type="Proteomes" id="UP000249799">
    <property type="component" value="Chromosome"/>
</dbReference>
<dbReference type="InterPro" id="IPR027417">
    <property type="entry name" value="P-loop_NTPase"/>
</dbReference>
<keyword evidence="4" id="KW-0378">Hydrolase</keyword>
<dbReference type="GO" id="GO:0005737">
    <property type="term" value="C:cytoplasm"/>
    <property type="evidence" value="ECO:0007669"/>
    <property type="project" value="TreeGrafter"/>
</dbReference>
<sequence length="752" mass="82562">MDKMNNPTHAPLAQSLEEGLRELFGFDSFREGQREAMDDIMAGRDALVVMPTGSGKSLCYQLTACAKEGVTLVISPLIALMKDQVDSLQKLGLPVTEINSSMSFDEQQRRIQALRNGEYKIVYVAPERFRSGSFCQALSEVNVSMLAVDEAHCVSQWGHDFRPDYLRIADIRRQFGSPQTVALTATATRAVQRDIVEQLDIPDADIRVSGFERPNLFFEVFHARRDADKMARLAALLDYYDGESVVVYCATRKQVRQVQQKLQGEGVRAATYHGGMGLDERAQVQNEWMEGRVPVLVATNAFGMGVDKSDVRAVAHYNVPGSVEAYYQEAGRAGRDGKPAHCLLLYNFADKGIHDFFAENSYPLRTQVLRVWQYLCNQAGNAGGGNPVLFDINADKISRDLGREGLKLHSFAVESALRLLQSADHLSTGGPGQGVELLDEAKLEDVRVDWDTVEHRRSVAERQLANMLNYASSKGCLQHELLTYFNSESSFGARCGHCASCSGEAEYAANMPAASQRKVATDEPADILVKKLLAGVARARGKRGAHAVAGMLRGSSAKAVLDAGFDQLSTYGICSALRQDDIVYLLDLLTAHGLLGRTEHGCVTLNDSGDDVMRGRSELPDALARDFGRSLVAPSSAQARSRKRRASRSSTSGDTFDATLELIKKGYSVAEIAEERGIKDRTVTGHLITLAGRGDTFDLDAYLNPAYLSELETVAADWEVGDALRPLKDEMPESCSYEDLKIHLAQILMNRA</sequence>
<keyword evidence="6" id="KW-0067">ATP-binding</keyword>
<feature type="region of interest" description="Disordered" evidence="13">
    <location>
        <begin position="633"/>
        <end position="653"/>
    </location>
</feature>
<dbReference type="InterPro" id="IPR011545">
    <property type="entry name" value="DEAD/DEAH_box_helicase_dom"/>
</dbReference>
<evidence type="ECO:0000256" key="10">
    <source>
        <dbReference type="ARBA" id="ARBA00034808"/>
    </source>
</evidence>
<reference evidence="16 17" key="1">
    <citation type="submission" date="2018-06" db="EMBL/GenBank/DDBJ databases">
        <title>Lujinxingia sediminis gen. nov. sp. nov., a new facultative anaerobic member of the class Deltaproteobacteria, and proposal of Lujinxingaceae fam. nov.</title>
        <authorList>
            <person name="Guo L.-Y."/>
            <person name="Li C.-M."/>
            <person name="Wang S."/>
            <person name="Du Z.-J."/>
        </authorList>
    </citation>
    <scope>NUCLEOTIDE SEQUENCE [LARGE SCALE GENOMIC DNA]</scope>
    <source>
        <strain evidence="16 17">FA350</strain>
    </source>
</reference>
<evidence type="ECO:0000256" key="8">
    <source>
        <dbReference type="ARBA" id="ARBA00023235"/>
    </source>
</evidence>
<dbReference type="GO" id="GO:0006310">
    <property type="term" value="P:DNA recombination"/>
    <property type="evidence" value="ECO:0007669"/>
    <property type="project" value="InterPro"/>
</dbReference>
<dbReference type="GO" id="GO:0006281">
    <property type="term" value="P:DNA repair"/>
    <property type="evidence" value="ECO:0007669"/>
    <property type="project" value="InterPro"/>
</dbReference>
<dbReference type="PROSITE" id="PS51194">
    <property type="entry name" value="HELICASE_CTER"/>
    <property type="match status" value="1"/>
</dbReference>
<dbReference type="GO" id="GO:0005524">
    <property type="term" value="F:ATP binding"/>
    <property type="evidence" value="ECO:0007669"/>
    <property type="project" value="UniProtKB-KW"/>
</dbReference>
<evidence type="ECO:0000313" key="17">
    <source>
        <dbReference type="Proteomes" id="UP000249799"/>
    </source>
</evidence>
<name>A0A2Z4FJA8_9DELT</name>
<dbReference type="InterPro" id="IPR036388">
    <property type="entry name" value="WH-like_DNA-bd_sf"/>
</dbReference>
<evidence type="ECO:0000256" key="13">
    <source>
        <dbReference type="SAM" id="MobiDB-lite"/>
    </source>
</evidence>
<dbReference type="KEGG" id="bsed:DN745_06540"/>
<dbReference type="SMART" id="SM00956">
    <property type="entry name" value="RQC"/>
    <property type="match status" value="1"/>
</dbReference>
<dbReference type="GO" id="GO:0030894">
    <property type="term" value="C:replisome"/>
    <property type="evidence" value="ECO:0007669"/>
    <property type="project" value="TreeGrafter"/>
</dbReference>
<dbReference type="Pfam" id="PF16124">
    <property type="entry name" value="RecQ_Zn_bind"/>
    <property type="match status" value="1"/>
</dbReference>
<dbReference type="AlphaFoldDB" id="A0A2Z4FJA8"/>
<dbReference type="Gene3D" id="1.10.10.10">
    <property type="entry name" value="Winged helix-like DNA-binding domain superfamily/Winged helix DNA-binding domain"/>
    <property type="match status" value="1"/>
</dbReference>
<evidence type="ECO:0000259" key="15">
    <source>
        <dbReference type="PROSITE" id="PS51194"/>
    </source>
</evidence>
<evidence type="ECO:0000256" key="11">
    <source>
        <dbReference type="ARBA" id="ARBA00044535"/>
    </source>
</evidence>
<dbReference type="NCBIfam" id="TIGR00614">
    <property type="entry name" value="recQ_fam"/>
    <property type="match status" value="1"/>
</dbReference>
<keyword evidence="5" id="KW-0347">Helicase</keyword>
<dbReference type="SMART" id="SM00490">
    <property type="entry name" value="HELICc"/>
    <property type="match status" value="1"/>
</dbReference>
<accession>A0A2Z4FJA8</accession>
<dbReference type="Pfam" id="PF00270">
    <property type="entry name" value="DEAD"/>
    <property type="match status" value="1"/>
</dbReference>
<keyword evidence="8" id="KW-0413">Isomerase</keyword>
<keyword evidence="2" id="KW-0479">Metal-binding</keyword>
<dbReference type="InterPro" id="IPR004589">
    <property type="entry name" value="DNA_helicase_ATP-dep_RecQ"/>
</dbReference>
<evidence type="ECO:0000256" key="12">
    <source>
        <dbReference type="ARBA" id="ARBA00044550"/>
    </source>
</evidence>
<gene>
    <name evidence="16" type="ORF">DN745_06540</name>
</gene>
<dbReference type="SMART" id="SM00487">
    <property type="entry name" value="DEXDc"/>
    <property type="match status" value="1"/>
</dbReference>
<dbReference type="GO" id="GO:0046872">
    <property type="term" value="F:metal ion binding"/>
    <property type="evidence" value="ECO:0007669"/>
    <property type="project" value="UniProtKB-KW"/>
</dbReference>
<dbReference type="OrthoDB" id="9760034at2"/>
<feature type="domain" description="Helicase ATP-binding" evidence="14">
    <location>
        <begin position="37"/>
        <end position="205"/>
    </location>
</feature>
<dbReference type="Pfam" id="PF09382">
    <property type="entry name" value="RQC"/>
    <property type="match status" value="1"/>
</dbReference>
<dbReference type="SUPFAM" id="SSF46785">
    <property type="entry name" value="Winged helix' DNA-binding domain"/>
    <property type="match status" value="1"/>
</dbReference>